<dbReference type="RefSeq" id="WP_183546876.1">
    <property type="nucleotide sequence ID" value="NZ_JACHIQ010000002.1"/>
</dbReference>
<dbReference type="EMBL" id="JACHIQ010000002">
    <property type="protein sequence ID" value="MBB6067844.1"/>
    <property type="molecule type" value="Genomic_DNA"/>
</dbReference>
<dbReference type="Proteomes" id="UP000584706">
    <property type="component" value="Unassembled WGS sequence"/>
</dbReference>
<accession>A0A7J9S1M9</accession>
<organism evidence="1 2">
    <name type="scientific">Methanococcus maripaludis</name>
    <name type="common">Methanococcus deltae</name>
    <dbReference type="NCBI Taxonomy" id="39152"/>
    <lineage>
        <taxon>Archaea</taxon>
        <taxon>Methanobacteriati</taxon>
        <taxon>Methanobacteriota</taxon>
        <taxon>Methanomada group</taxon>
        <taxon>Methanococci</taxon>
        <taxon>Methanococcales</taxon>
        <taxon>Methanococcaceae</taxon>
        <taxon>Methanococcus</taxon>
    </lineage>
</organism>
<name>A0A7J9S1M9_METMI</name>
<reference evidence="1 2" key="1">
    <citation type="submission" date="2020-08" db="EMBL/GenBank/DDBJ databases">
        <title>Genomic Encyclopedia of Type Strains, Phase IV (KMG-V): Genome sequencing to study the core and pangenomes of soil and plant-associated prokaryotes.</title>
        <authorList>
            <person name="Whitman W."/>
        </authorList>
    </citation>
    <scope>NUCLEOTIDE SEQUENCE [LARGE SCALE GENOMIC DNA]</scope>
    <source>
        <strain evidence="1 2">DSM 7078</strain>
    </source>
</reference>
<proteinExistence type="predicted"/>
<dbReference type="AlphaFoldDB" id="A0A7J9S1M9"/>
<comment type="caution">
    <text evidence="1">The sequence shown here is derived from an EMBL/GenBank/DDBJ whole genome shotgun (WGS) entry which is preliminary data.</text>
</comment>
<protein>
    <submittedName>
        <fullName evidence="1">Uncharacterized protein</fullName>
    </submittedName>
</protein>
<evidence type="ECO:0000313" key="1">
    <source>
        <dbReference type="EMBL" id="MBB6067844.1"/>
    </source>
</evidence>
<evidence type="ECO:0000313" key="2">
    <source>
        <dbReference type="Proteomes" id="UP000584706"/>
    </source>
</evidence>
<gene>
    <name evidence="1" type="ORF">HNP97_001354</name>
</gene>
<sequence>MAKNYTGPITLINENRFREHLSKKYSQRGLINIIQSVRTLARRHALQLKEGPFEDWIWNSSMSPASRSHYRSAYYKFHDWRQQV</sequence>